<organism evidence="2 3">
    <name type="scientific">Cohnella fermenti</name>
    <dbReference type="NCBI Taxonomy" id="2565925"/>
    <lineage>
        <taxon>Bacteria</taxon>
        <taxon>Bacillati</taxon>
        <taxon>Bacillota</taxon>
        <taxon>Bacilli</taxon>
        <taxon>Bacillales</taxon>
        <taxon>Paenibacillaceae</taxon>
        <taxon>Cohnella</taxon>
    </lineage>
</organism>
<feature type="transmembrane region" description="Helical" evidence="1">
    <location>
        <begin position="136"/>
        <end position="159"/>
    </location>
</feature>
<feature type="transmembrane region" description="Helical" evidence="1">
    <location>
        <begin position="196"/>
        <end position="219"/>
    </location>
</feature>
<keyword evidence="1" id="KW-1133">Transmembrane helix</keyword>
<feature type="transmembrane region" description="Helical" evidence="1">
    <location>
        <begin position="92"/>
        <end position="115"/>
    </location>
</feature>
<dbReference type="EMBL" id="SSOB01000009">
    <property type="protein sequence ID" value="THF81278.1"/>
    <property type="molecule type" value="Genomic_DNA"/>
</dbReference>
<feature type="transmembrane region" description="Helical" evidence="1">
    <location>
        <begin position="6"/>
        <end position="30"/>
    </location>
</feature>
<dbReference type="AlphaFoldDB" id="A0A4S4C1B2"/>
<feature type="transmembrane region" description="Helical" evidence="1">
    <location>
        <begin position="50"/>
        <end position="70"/>
    </location>
</feature>
<gene>
    <name evidence="2" type="ORF">E6C55_09210</name>
</gene>
<evidence type="ECO:0000313" key="2">
    <source>
        <dbReference type="EMBL" id="THF81278.1"/>
    </source>
</evidence>
<protein>
    <submittedName>
        <fullName evidence="2">Uncharacterized protein</fullName>
    </submittedName>
</protein>
<dbReference type="OrthoDB" id="2665246at2"/>
<proteinExistence type="predicted"/>
<evidence type="ECO:0000256" key="1">
    <source>
        <dbReference type="SAM" id="Phobius"/>
    </source>
</evidence>
<dbReference type="RefSeq" id="WP_136369488.1">
    <property type="nucleotide sequence ID" value="NZ_SSOB01000009.1"/>
</dbReference>
<name>A0A4S4C1B2_9BACL</name>
<sequence>MDFDVSFSGWATALIIPIAAPFISSLITYIKMSREEKLLLHQNIQIFLKLLAGIGKFLLITGIALFIGSFEKQDRSRIEHFPYVSELPVPSWVLYTSLWVAVLLFGCALGIRWVNKAKLWFATTMNIGDKQVNCRVVKIIVLFIFFYAYILSPIIIAGYTLNVLLFYWSAAFELDVKSTIETVGYLFSDVPAFESVFLVICYFILYLAVRVIYAQLFYISSLFTSTKITADIKLITNEVFLNMAILKTSIDGSSLLVKDFDDETDNKIILPKSSILYIKFNLKQTQDLASDENPEETAETDEILESMERAEEVAATTESPLRILLPPDYK</sequence>
<keyword evidence="3" id="KW-1185">Reference proteome</keyword>
<accession>A0A4S4C1B2</accession>
<keyword evidence="1" id="KW-0472">Membrane</keyword>
<dbReference type="Proteomes" id="UP000310636">
    <property type="component" value="Unassembled WGS sequence"/>
</dbReference>
<comment type="caution">
    <text evidence="2">The sequence shown here is derived from an EMBL/GenBank/DDBJ whole genome shotgun (WGS) entry which is preliminary data.</text>
</comment>
<evidence type="ECO:0000313" key="3">
    <source>
        <dbReference type="Proteomes" id="UP000310636"/>
    </source>
</evidence>
<reference evidence="2 3" key="1">
    <citation type="submission" date="2019-04" db="EMBL/GenBank/DDBJ databases">
        <title>Cohnella sp. nov. isolated from preserved vegetables.</title>
        <authorList>
            <person name="Lin S.-Y."/>
            <person name="Hung M.-H."/>
            <person name="Young C.-C."/>
        </authorList>
    </citation>
    <scope>NUCLEOTIDE SEQUENCE [LARGE SCALE GENOMIC DNA]</scope>
    <source>
        <strain evidence="2 3">CC-MHH1044</strain>
    </source>
</reference>
<keyword evidence="1" id="KW-0812">Transmembrane</keyword>